<comment type="subcellular location">
    <subcellularLocation>
        <location evidence="1">Cell projection</location>
        <location evidence="1">Cilium</location>
    </subcellularLocation>
    <subcellularLocation>
        <location evidence="2">Cytoplasm</location>
    </subcellularLocation>
</comment>
<name>A0AA47N595_MERPO</name>
<feature type="domain" description="HYDIN/VesB/CFA65-like Ig-like" evidence="7">
    <location>
        <begin position="1294"/>
        <end position="1384"/>
    </location>
</feature>
<evidence type="ECO:0000256" key="2">
    <source>
        <dbReference type="ARBA" id="ARBA00004496"/>
    </source>
</evidence>
<keyword evidence="9" id="KW-1185">Reference proteome</keyword>
<proteinExistence type="predicted"/>
<dbReference type="GO" id="GO:0005930">
    <property type="term" value="C:axoneme"/>
    <property type="evidence" value="ECO:0007669"/>
    <property type="project" value="TreeGrafter"/>
</dbReference>
<evidence type="ECO:0000256" key="1">
    <source>
        <dbReference type="ARBA" id="ARBA00004138"/>
    </source>
</evidence>
<organism evidence="8 9">
    <name type="scientific">Merluccius polli</name>
    <name type="common">Benguela hake</name>
    <name type="synonym">Merluccius cadenati</name>
    <dbReference type="NCBI Taxonomy" id="89951"/>
    <lineage>
        <taxon>Eukaryota</taxon>
        <taxon>Metazoa</taxon>
        <taxon>Chordata</taxon>
        <taxon>Craniata</taxon>
        <taxon>Vertebrata</taxon>
        <taxon>Euteleostomi</taxon>
        <taxon>Actinopterygii</taxon>
        <taxon>Neopterygii</taxon>
        <taxon>Teleostei</taxon>
        <taxon>Neoteleostei</taxon>
        <taxon>Acanthomorphata</taxon>
        <taxon>Zeiogadaria</taxon>
        <taxon>Gadariae</taxon>
        <taxon>Gadiformes</taxon>
        <taxon>Gadoidei</taxon>
        <taxon>Merlucciidae</taxon>
        <taxon>Merluccius</taxon>
    </lineage>
</organism>
<evidence type="ECO:0000256" key="5">
    <source>
        <dbReference type="ARBA" id="ARBA00023273"/>
    </source>
</evidence>
<keyword evidence="5" id="KW-0966">Cell projection</keyword>
<feature type="region of interest" description="Disordered" evidence="6">
    <location>
        <begin position="1"/>
        <end position="36"/>
    </location>
</feature>
<evidence type="ECO:0000256" key="3">
    <source>
        <dbReference type="ARBA" id="ARBA00022490"/>
    </source>
</evidence>
<dbReference type="GO" id="GO:0003341">
    <property type="term" value="P:cilium movement"/>
    <property type="evidence" value="ECO:0007669"/>
    <property type="project" value="TreeGrafter"/>
</dbReference>
<dbReference type="GO" id="GO:1904158">
    <property type="term" value="P:axonemal central apparatus assembly"/>
    <property type="evidence" value="ECO:0007669"/>
    <property type="project" value="TreeGrafter"/>
</dbReference>
<dbReference type="InterPro" id="IPR053879">
    <property type="entry name" value="HYDIN_VesB_CFA65-like_Ig"/>
</dbReference>
<dbReference type="Pfam" id="PF22544">
    <property type="entry name" value="HYDIN_VesB_CFA65-like_Ig"/>
    <property type="match status" value="1"/>
</dbReference>
<protein>
    <submittedName>
        <fullName evidence="8">Hydrocephalus-inducing</fullName>
    </submittedName>
</protein>
<accession>A0AA47N595</accession>
<sequence length="1891" mass="205501">MPSDPNLKVLAEGPALRTPCESQPARPPAAGRKVKRSDSIQREAAVILSRQTIGVFTVSPCSGCLQPGGHQVVTVDCGAEQLGAWSECLAIDISDRDPLDHPEGFPYRLAADVCVPGLGQDIGSIFEEHRLCPSRGQLRSDPFRAAPGVYVVEENTFVFNNVLVGGGGARARFRLTNTSLVSCMLLLAIKPAGAKFSRDVEVFDTSPVRLCIPSQSHAFAEVSFTPHTIRLHQAVFEAMVEGSSSMIAMVKSKSLRFNLVGEGNLPSVSVTRPALRDSQGNPMLAVPPAVGRAPTHPPLAAEERWQHGCSDKQGVFTIKSAPGNTISCVQCTPLEGTAGSEHQRSHQASFRLEVGQSAEFEVSFHSEGPLSARTTMEVLVQDNQYNTTVVHLTGEAYQDLISLDNLPRIPHQEEADREEGEYEVLHFGDRQVGHPCREHFTMTNHSSCVALRFEWPASTPHITFSPQVGHLHAGCSKEVSITFSSPQPVSLVGRRVAARLCQVEFDRPTEEVADWDDRQRTVQWPLVPTGAPQEPAKNKVVKTAAEPACSVVEGSQRDLELRVSAVCDYAKFSCDSDAIRFKDTVLYQTRLYQLQMVNQGVVQLEYSWHVFMDPDNNDQRESCSVAAAVTPSSRPRTPGGATVSTARPSSALAGLTRLLLGDPELPPFTVEPHVGAVGPGASQTFSIRFSPLAVARYSGRLICSIPNLQEGVHAPSVSVCGRSLLPHVHFELTDSEYVSAHHTPRDPHIRVIEFHSVCLSTPTTRRFGVMNPTSKPYSFQWVCKDAGPGPFRCLTPGGTILPGKKVEVSLEYASEQPGVVESSWSFLVETLSLSVPFLLVGTSREPQVYLDTAHLDMGDVLVGSKAEQMVHLVNREECALHFSVLQSSLCSEDHLQSLTLQPTTGTLGPGGSRLPLSVCLTASEEGIVRFRPVLRVRGKTQPLALSVQADGYSMSSRLQLRSPEGEDREVQAGEQATHALNFGEVDLGETSTFTFVMSNMGRFSMGVTFDLAGPPELLQHLEVKPGQEATVEVSQQLGASLCFRPHSKCSLQGIRLLVKVKHGPVFTFLVSGSGVPPSLHFSFTKHNFGRCFLHSPGMAPASQTLLISNTRDRPISIQCQFANTPYLELDFQADTLLPGGATEARLTFSPLEARRYQEKLTFVVGQCAKQVVEILGQGVEIQLELEDPSLKRVDLGSVLPGKRVKKQVCVVNRSPSDLTFSMQLYTQPPLDHRVLSLSPAGEVTLQALGGRCVVELLWAPRRRVPPFTAQLRAECMGMLRPLLIAHGSCQCVEVQLDPDCLAFGAVVQHCAAAKRVVLSNTGDLGARFKWATERFPPELSIKPDRGYICPGSELPFDVTFAPVELSNDKAYASLSCSIEGSSAPKSLIITASCILPPVAKEVMTFCCPVRSSHTQSLTLSNTTGQRWSLKPNVEGEHWSATPTLILEPQETKSYPVTYTPLTMTTEGKKHAGSVFFSFPDGTGQIYNLQGTAEPPKPEATISHELPAKTPHTELLPVHNWLNKQQRFHVVIEILKPEKPDGTVVLKGLDYVDMAPLAAKDYKLSFYSYKEGLVHAKVTFRSEASGEYLFYALSFRATRTAVTAAVELSAPVRQTASASVRLENPLAAPVSLAAECTCPDISVPLQCTVPGQSKGNVSFEYQPLCVGESTARLVLSCIELGSFRYELLLKALPAPQETPVHFQAPLGSSHTALAKFTNYSRSKAEYYCKTDSADFTVEKSISAAPGSQAGCEVRVEVCFEPHQLGEARALLSVSTPLGGEYVFPLMGTCVGPRPQGPFSIRAGSSISIPFKNVFLHPAAFSFQVDNPCFTVKGVDTIRSKKTHNLVVAFEAPAAGSRGRWLGKLSVSSSCSEGQGQPCCWVYYLRGHIPEAT</sequence>
<keyword evidence="4" id="KW-0969">Cilium</keyword>
<dbReference type="PANTHER" id="PTHR23053">
    <property type="entry name" value="DLEC1 DELETED IN LUNG AND ESOPHAGEAL CANCER 1"/>
    <property type="match status" value="1"/>
</dbReference>
<gene>
    <name evidence="8" type="primary">HYDIN</name>
    <name evidence="8" type="ORF">N1851_006766</name>
</gene>
<dbReference type="Gene3D" id="2.60.40.10">
    <property type="entry name" value="Immunoglobulins"/>
    <property type="match status" value="9"/>
</dbReference>
<evidence type="ECO:0000259" key="7">
    <source>
        <dbReference type="Pfam" id="PF22544"/>
    </source>
</evidence>
<evidence type="ECO:0000256" key="6">
    <source>
        <dbReference type="SAM" id="MobiDB-lite"/>
    </source>
</evidence>
<reference evidence="8" key="1">
    <citation type="journal article" date="2023" name="Front. Mar. Sci.">
        <title>A new Merluccius polli reference genome to investigate the effects of global change in West African waters.</title>
        <authorList>
            <person name="Mateo J.L."/>
            <person name="Blanco-Fernandez C."/>
            <person name="Garcia-Vazquez E."/>
            <person name="Machado-Schiaffino G."/>
        </authorList>
    </citation>
    <scope>NUCLEOTIDE SEQUENCE</scope>
    <source>
        <strain evidence="8">C29</strain>
        <tissue evidence="8">Fin</tissue>
    </source>
</reference>
<dbReference type="PANTHER" id="PTHR23053:SF0">
    <property type="entry name" value="HYDROCEPHALUS-INDUCING PROTEIN HOMOLOG"/>
    <property type="match status" value="1"/>
</dbReference>
<evidence type="ECO:0000313" key="9">
    <source>
        <dbReference type="Proteomes" id="UP001174136"/>
    </source>
</evidence>
<dbReference type="Proteomes" id="UP001174136">
    <property type="component" value="Unassembled WGS sequence"/>
</dbReference>
<dbReference type="EMBL" id="JAOPHQ010001157">
    <property type="protein sequence ID" value="KAK0151856.1"/>
    <property type="molecule type" value="Genomic_DNA"/>
</dbReference>
<comment type="caution">
    <text evidence="8">The sequence shown here is derived from an EMBL/GenBank/DDBJ whole genome shotgun (WGS) entry which is preliminary data.</text>
</comment>
<dbReference type="InterPro" id="IPR013783">
    <property type="entry name" value="Ig-like_fold"/>
</dbReference>
<keyword evidence="3" id="KW-0963">Cytoplasm</keyword>
<evidence type="ECO:0000313" key="8">
    <source>
        <dbReference type="EMBL" id="KAK0151856.1"/>
    </source>
</evidence>
<evidence type="ECO:0000256" key="4">
    <source>
        <dbReference type="ARBA" id="ARBA00023069"/>
    </source>
</evidence>
<dbReference type="InterPro" id="IPR033305">
    <property type="entry name" value="Hydin-like"/>
</dbReference>